<keyword evidence="2" id="KW-0732">Signal</keyword>
<comment type="caution">
    <text evidence="3">The sequence shown here is derived from an EMBL/GenBank/DDBJ whole genome shotgun (WGS) entry which is preliminary data.</text>
</comment>
<gene>
    <name evidence="3" type="ORF">AAF712_001300</name>
</gene>
<evidence type="ECO:0000256" key="2">
    <source>
        <dbReference type="SAM" id="SignalP"/>
    </source>
</evidence>
<feature type="region of interest" description="Disordered" evidence="1">
    <location>
        <begin position="49"/>
        <end position="79"/>
    </location>
</feature>
<feature type="chain" id="PRO_5045713106" description="Phytocyanin domain-containing protein" evidence="2">
    <location>
        <begin position="21"/>
        <end position="457"/>
    </location>
</feature>
<evidence type="ECO:0000313" key="3">
    <source>
        <dbReference type="EMBL" id="KAL0071443.1"/>
    </source>
</evidence>
<dbReference type="Proteomes" id="UP001437256">
    <property type="component" value="Unassembled WGS sequence"/>
</dbReference>
<feature type="compositionally biased region" description="Basic and acidic residues" evidence="1">
    <location>
        <begin position="92"/>
        <end position="117"/>
    </location>
</feature>
<feature type="signal peptide" evidence="2">
    <location>
        <begin position="1"/>
        <end position="20"/>
    </location>
</feature>
<feature type="compositionally biased region" description="Low complexity" evidence="1">
    <location>
        <begin position="395"/>
        <end position="408"/>
    </location>
</feature>
<reference evidence="3 4" key="1">
    <citation type="submission" date="2024-05" db="EMBL/GenBank/DDBJ databases">
        <title>A draft genome resource for the thread blight pathogen Marasmius tenuissimus strain MS-2.</title>
        <authorList>
            <person name="Yulfo-Soto G.E."/>
            <person name="Baruah I.K."/>
            <person name="Amoako-Attah I."/>
            <person name="Bukari Y."/>
            <person name="Meinhardt L.W."/>
            <person name="Bailey B.A."/>
            <person name="Cohen S.P."/>
        </authorList>
    </citation>
    <scope>NUCLEOTIDE SEQUENCE [LARGE SCALE GENOMIC DNA]</scope>
    <source>
        <strain evidence="3 4">MS-2</strain>
    </source>
</reference>
<dbReference type="SUPFAM" id="SSF49503">
    <property type="entry name" value="Cupredoxins"/>
    <property type="match status" value="1"/>
</dbReference>
<feature type="compositionally biased region" description="Low complexity" evidence="1">
    <location>
        <begin position="415"/>
        <end position="432"/>
    </location>
</feature>
<organism evidence="3 4">
    <name type="scientific">Marasmius tenuissimus</name>
    <dbReference type="NCBI Taxonomy" id="585030"/>
    <lineage>
        <taxon>Eukaryota</taxon>
        <taxon>Fungi</taxon>
        <taxon>Dikarya</taxon>
        <taxon>Basidiomycota</taxon>
        <taxon>Agaricomycotina</taxon>
        <taxon>Agaricomycetes</taxon>
        <taxon>Agaricomycetidae</taxon>
        <taxon>Agaricales</taxon>
        <taxon>Marasmiineae</taxon>
        <taxon>Marasmiaceae</taxon>
        <taxon>Marasmius</taxon>
    </lineage>
</organism>
<dbReference type="InterPro" id="IPR008972">
    <property type="entry name" value="Cupredoxin"/>
</dbReference>
<feature type="compositionally biased region" description="Polar residues" evidence="1">
    <location>
        <begin position="54"/>
        <end position="63"/>
    </location>
</feature>
<name>A0ABR3ACK1_9AGAR</name>
<accession>A0ABR3ACK1</accession>
<feature type="region of interest" description="Disordered" evidence="1">
    <location>
        <begin position="395"/>
        <end position="432"/>
    </location>
</feature>
<dbReference type="PANTHER" id="PTHR34883:SF15">
    <property type="entry name" value="EXTRACELLULAR SERINE-RICH PROTEIN"/>
    <property type="match status" value="1"/>
</dbReference>
<dbReference type="InterPro" id="IPR052953">
    <property type="entry name" value="Ser-rich/MCO-related"/>
</dbReference>
<dbReference type="EMBL" id="JBBXMP010000003">
    <property type="protein sequence ID" value="KAL0071443.1"/>
    <property type="molecule type" value="Genomic_DNA"/>
</dbReference>
<keyword evidence="4" id="KW-1185">Reference proteome</keyword>
<feature type="region of interest" description="Disordered" evidence="1">
    <location>
        <begin position="91"/>
        <end position="149"/>
    </location>
</feature>
<dbReference type="Gene3D" id="2.60.40.420">
    <property type="entry name" value="Cupredoxins - blue copper proteins"/>
    <property type="match status" value="1"/>
</dbReference>
<dbReference type="PANTHER" id="PTHR34883">
    <property type="entry name" value="SERINE-RICH PROTEIN, PUTATIVE-RELATED-RELATED"/>
    <property type="match status" value="1"/>
</dbReference>
<protein>
    <recommendedName>
        <fullName evidence="5">Phytocyanin domain-containing protein</fullName>
    </recommendedName>
</protein>
<evidence type="ECO:0000313" key="4">
    <source>
        <dbReference type="Proteomes" id="UP001437256"/>
    </source>
</evidence>
<proteinExistence type="predicted"/>
<feature type="compositionally biased region" description="Low complexity" evidence="1">
    <location>
        <begin position="135"/>
        <end position="149"/>
    </location>
</feature>
<evidence type="ECO:0008006" key="5">
    <source>
        <dbReference type="Google" id="ProtNLM"/>
    </source>
</evidence>
<sequence length="457" mass="47205">MVLFRTVFVALALLSTSVSALPRPQDSGIGKEVPVRAPDGVPVTDSVELEKQSSLEAAQSTAAGSYGEKQEGGYGGGYGGGGYEAYTTTSAEKSEETMMGHETTSEMSKEMTSEMSHETTSSMMHEQTSSEKASETTSATYSSPTYGSGSKNWGSEYDDCVQKCVASHGAPPATYHPTATKASEGSEGTGSTVTVIVAPTQGVFRYVPAAINASVGTTIKFMWGAGPHTVTKSSELLPCNKSAEDPVFASGQQEKDFVYTQVVNDTKPTFYFCGVPSHCQKGMFGMVNPPSEFGGATSVGGMMQDMMANSSDLSAYASYTNNVTQGKAGSNWGSSINLKDMPEWSRPLIAENVLFTRNLLAMNPDIIKEDGSTIDLSSVTTTPLMIPQDVGAQLNAAGNSDSGAAGAPSNPPAAPSTTSADAAGASAPANGSNGASALASPKVLVAVMAVVATFFAL</sequence>
<evidence type="ECO:0000256" key="1">
    <source>
        <dbReference type="SAM" id="MobiDB-lite"/>
    </source>
</evidence>